<proteinExistence type="predicted"/>
<dbReference type="InterPro" id="IPR012902">
    <property type="entry name" value="N_methyl_site"/>
</dbReference>
<reference evidence="1" key="1">
    <citation type="submission" date="2023-07" db="EMBL/GenBank/DDBJ databases">
        <authorList>
            <person name="Pelsma A.J. K."/>
        </authorList>
    </citation>
    <scope>NUCLEOTIDE SEQUENCE</scope>
</reference>
<gene>
    <name evidence="1" type="ORF">AMST5_02779</name>
</gene>
<dbReference type="Pfam" id="PF07963">
    <property type="entry name" value="N_methyl"/>
    <property type="match status" value="1"/>
</dbReference>
<dbReference type="EMBL" id="OY288114">
    <property type="protein sequence ID" value="CAJ0876371.1"/>
    <property type="molecule type" value="Genomic_DNA"/>
</dbReference>
<name>A0AA48RB53_9ZZZZ</name>
<dbReference type="NCBIfam" id="TIGR02532">
    <property type="entry name" value="IV_pilin_GFxxxE"/>
    <property type="match status" value="1"/>
</dbReference>
<evidence type="ECO:0000313" key="1">
    <source>
        <dbReference type="EMBL" id="CAJ0876371.1"/>
    </source>
</evidence>
<accession>A0AA48RB53</accession>
<organism evidence="1">
    <name type="scientific">freshwater sediment metagenome</name>
    <dbReference type="NCBI Taxonomy" id="556182"/>
    <lineage>
        <taxon>unclassified sequences</taxon>
        <taxon>metagenomes</taxon>
        <taxon>ecological metagenomes</taxon>
    </lineage>
</organism>
<evidence type="ECO:0008006" key="2">
    <source>
        <dbReference type="Google" id="ProtNLM"/>
    </source>
</evidence>
<dbReference type="AlphaFoldDB" id="A0AA48RB53"/>
<protein>
    <recommendedName>
        <fullName evidence="2">Prepilin-type N-terminal cleavage/methylation domain-containing protein</fullName>
    </recommendedName>
</protein>
<sequence>MKRRAPDGFTLLELLLAISLLSLITASIMGGVHMGRRSWETTRASDALDEVENAMRAATGLVAKGFLFTPDQSQLTGAEQPPLFLGSPQSCRFVALSEGGAQFGGLILTEIGVDDGPDGAELAVWTKVYRPKEGLSPNRGSMKKTVILTGVASLEFAYFGAQQQGSPPAWASGWKSPIALPALVSIKFGAKRLGRVVEMASTVSTRQ</sequence>